<evidence type="ECO:0000313" key="2">
    <source>
        <dbReference type="Proteomes" id="UP001267426"/>
    </source>
</evidence>
<proteinExistence type="predicted"/>
<gene>
    <name evidence="1" type="ORF">RM540_11870</name>
</gene>
<reference evidence="1 2" key="1">
    <citation type="submission" date="2023-09" db="EMBL/GenBank/DDBJ databases">
        <authorList>
            <person name="Rey-Velasco X."/>
        </authorList>
    </citation>
    <scope>NUCLEOTIDE SEQUENCE [LARGE SCALE GENOMIC DNA]</scope>
    <source>
        <strain evidence="1 2">F394</strain>
    </source>
</reference>
<evidence type="ECO:0000313" key="1">
    <source>
        <dbReference type="EMBL" id="MDT0632448.1"/>
    </source>
</evidence>
<keyword evidence="2" id="KW-1185">Reference proteome</keyword>
<comment type="caution">
    <text evidence="1">The sequence shown here is derived from an EMBL/GenBank/DDBJ whole genome shotgun (WGS) entry which is preliminary data.</text>
</comment>
<dbReference type="EMBL" id="JAVRHT010000028">
    <property type="protein sequence ID" value="MDT0632448.1"/>
    <property type="molecule type" value="Genomic_DNA"/>
</dbReference>
<name>A0ABU3BT31_9BACT</name>
<protein>
    <submittedName>
        <fullName evidence="1">Uncharacterized protein</fullName>
    </submittedName>
</protein>
<sequence>MPSSPASPAPPVAEVIASSTREILAEVYPDAEVPAFGSWIEVETEGIDGRGGAVLYGLVSHAETGSVEPGRQAVALGADYDRDRLRREMPQLLELIRTTVRAQVLAYWDGQSQREGRPHVRQTLPPRPAALHDRVRPCAPEAVAAIAAPFDVLRTLARSPDPAVPADDLIAAALRGLYKSHGEGPDGEAVLVAAGRALARLMDDDHERLQSILRRVE</sequence>
<accession>A0ABU3BT31</accession>
<dbReference type="RefSeq" id="WP_311664337.1">
    <property type="nucleotide sequence ID" value="NZ_JAVRHT010000028.1"/>
</dbReference>
<dbReference type="Proteomes" id="UP001267426">
    <property type="component" value="Unassembled WGS sequence"/>
</dbReference>
<organism evidence="1 2">
    <name type="scientific">Rubrivirga litoralis</name>
    <dbReference type="NCBI Taxonomy" id="3075598"/>
    <lineage>
        <taxon>Bacteria</taxon>
        <taxon>Pseudomonadati</taxon>
        <taxon>Rhodothermota</taxon>
        <taxon>Rhodothermia</taxon>
        <taxon>Rhodothermales</taxon>
        <taxon>Rubricoccaceae</taxon>
        <taxon>Rubrivirga</taxon>
    </lineage>
</organism>